<comment type="catalytic activity">
    <reaction evidence="8">
        <text>beta-nicotinamide D-ribonucleotide + diphosphate = 5-phospho-alpha-D-ribose 1-diphosphate + nicotinamide + H(+)</text>
        <dbReference type="Rhea" id="RHEA:16149"/>
        <dbReference type="ChEBI" id="CHEBI:14649"/>
        <dbReference type="ChEBI" id="CHEBI:15378"/>
        <dbReference type="ChEBI" id="CHEBI:17154"/>
        <dbReference type="ChEBI" id="CHEBI:33019"/>
        <dbReference type="ChEBI" id="CHEBI:58017"/>
        <dbReference type="EC" id="2.4.2.12"/>
    </reaction>
    <physiologicalReaction direction="right-to-left" evidence="8">
        <dbReference type="Rhea" id="RHEA:16151"/>
    </physiologicalReaction>
</comment>
<organism evidence="11">
    <name type="scientific">uncultured Caudovirales phage</name>
    <dbReference type="NCBI Taxonomy" id="2100421"/>
    <lineage>
        <taxon>Viruses</taxon>
        <taxon>Duplodnaviria</taxon>
        <taxon>Heunggongvirae</taxon>
        <taxon>Uroviricota</taxon>
        <taxon>Caudoviricetes</taxon>
        <taxon>Peduoviridae</taxon>
        <taxon>Maltschvirus</taxon>
        <taxon>Maltschvirus maltsch</taxon>
    </lineage>
</organism>
<feature type="domain" description="Nicotinate/nicotinamide phosphoribosyltransferase" evidence="9">
    <location>
        <begin position="172"/>
        <end position="417"/>
    </location>
</feature>
<evidence type="ECO:0000256" key="1">
    <source>
        <dbReference type="ARBA" id="ARBA00010897"/>
    </source>
</evidence>
<evidence type="ECO:0000256" key="6">
    <source>
        <dbReference type="ARBA" id="ARBA00035024"/>
    </source>
</evidence>
<dbReference type="Gene3D" id="3.20.20.70">
    <property type="entry name" value="Aldolase class I"/>
    <property type="match status" value="1"/>
</dbReference>
<evidence type="ECO:0000256" key="2">
    <source>
        <dbReference type="ARBA" id="ARBA00022642"/>
    </source>
</evidence>
<evidence type="ECO:0000256" key="3">
    <source>
        <dbReference type="ARBA" id="ARBA00022676"/>
    </source>
</evidence>
<name>A0A6J5LHW0_9CAUD</name>
<dbReference type="InterPro" id="IPR041525">
    <property type="entry name" value="N/Namide_PRibTrfase"/>
</dbReference>
<evidence type="ECO:0000256" key="8">
    <source>
        <dbReference type="ARBA" id="ARBA00047835"/>
    </source>
</evidence>
<dbReference type="CDD" id="cd01569">
    <property type="entry name" value="PBEF_like"/>
    <property type="match status" value="1"/>
</dbReference>
<dbReference type="PANTHER" id="PTHR43816:SF1">
    <property type="entry name" value="NICOTINAMIDE PHOSPHORIBOSYLTRANSFERASE"/>
    <property type="match status" value="1"/>
</dbReference>
<evidence type="ECO:0000259" key="10">
    <source>
        <dbReference type="Pfam" id="PF18127"/>
    </source>
</evidence>
<reference evidence="11" key="1">
    <citation type="submission" date="2020-04" db="EMBL/GenBank/DDBJ databases">
        <authorList>
            <person name="Chiriac C."/>
            <person name="Salcher M."/>
            <person name="Ghai R."/>
            <person name="Kavagutti S V."/>
        </authorList>
    </citation>
    <scope>NUCLEOTIDE SEQUENCE</scope>
</reference>
<gene>
    <name evidence="11" type="ORF">UFOVP273_26</name>
</gene>
<proteinExistence type="inferred from homology"/>
<accession>A0A6J5LHW0</accession>
<dbReference type="InterPro" id="IPR041529">
    <property type="entry name" value="DUF5598"/>
</dbReference>
<feature type="domain" description="Nicotinamide phosphoribosyltransferase N-terminal" evidence="10">
    <location>
        <begin position="8"/>
        <end position="100"/>
    </location>
</feature>
<dbReference type="InterPro" id="IPR036068">
    <property type="entry name" value="Nicotinate_pribotase-like_C"/>
</dbReference>
<dbReference type="EMBL" id="LR796284">
    <property type="protein sequence ID" value="CAB4134194.1"/>
    <property type="molecule type" value="Genomic_DNA"/>
</dbReference>
<keyword evidence="2" id="KW-0662">Pyridine nucleotide biosynthesis</keyword>
<comment type="pathway">
    <text evidence="5">Cofactor biosynthesis; NAD(+) biosynthesis; nicotinamide D-ribonucleotide from 5-phospho-alpha-D-ribose 1-diphosphate and nicotinamide: step 1/1.</text>
</comment>
<protein>
    <recommendedName>
        <fullName evidence="7">Nicotinamide phosphoribosyltransferase</fullName>
        <ecNumber evidence="6">2.4.2.12</ecNumber>
    </recommendedName>
</protein>
<dbReference type="GO" id="GO:0009435">
    <property type="term" value="P:NAD+ biosynthetic process"/>
    <property type="evidence" value="ECO:0007669"/>
    <property type="project" value="InterPro"/>
</dbReference>
<evidence type="ECO:0000256" key="4">
    <source>
        <dbReference type="ARBA" id="ARBA00022679"/>
    </source>
</evidence>
<dbReference type="SUPFAM" id="SSF51690">
    <property type="entry name" value="Nicotinate/Quinolinate PRTase C-terminal domain-like"/>
    <property type="match status" value="1"/>
</dbReference>
<dbReference type="Pfam" id="PF04095">
    <property type="entry name" value="NAPRTase"/>
    <property type="match status" value="1"/>
</dbReference>
<comment type="similarity">
    <text evidence="1">Belongs to the NAPRTase family.</text>
</comment>
<dbReference type="Pfam" id="PF18127">
    <property type="entry name" value="NAMPT_N"/>
    <property type="match status" value="1"/>
</dbReference>
<dbReference type="NCBIfam" id="NF006629">
    <property type="entry name" value="PRK09198.1"/>
    <property type="match status" value="1"/>
</dbReference>
<dbReference type="GO" id="GO:0047280">
    <property type="term" value="F:nicotinamide phosphoribosyltransferase activity"/>
    <property type="evidence" value="ECO:0007669"/>
    <property type="project" value="UniProtKB-EC"/>
</dbReference>
<dbReference type="PIRSF" id="PIRSF005943">
    <property type="entry name" value="NMPRT"/>
    <property type="match status" value="1"/>
</dbReference>
<evidence type="ECO:0000313" key="11">
    <source>
        <dbReference type="EMBL" id="CAB4134194.1"/>
    </source>
</evidence>
<evidence type="ECO:0000256" key="5">
    <source>
        <dbReference type="ARBA" id="ARBA00035007"/>
    </source>
</evidence>
<dbReference type="InterPro" id="IPR016471">
    <property type="entry name" value="Nicotinamide_PRibTrfase"/>
</dbReference>
<evidence type="ECO:0000256" key="7">
    <source>
        <dbReference type="ARBA" id="ARBA00035036"/>
    </source>
</evidence>
<dbReference type="InterPro" id="IPR013785">
    <property type="entry name" value="Aldolase_TIM"/>
</dbReference>
<dbReference type="EC" id="2.4.2.12" evidence="6"/>
<keyword evidence="4 11" id="KW-0808">Transferase</keyword>
<keyword evidence="3 11" id="KW-0328">Glycosyltransferase</keyword>
<dbReference type="PANTHER" id="PTHR43816">
    <property type="entry name" value="NICOTINAMIDE PHOSPHORIBOSYLTRANSFERASE"/>
    <property type="match status" value="1"/>
</dbReference>
<evidence type="ECO:0000259" key="9">
    <source>
        <dbReference type="Pfam" id="PF04095"/>
    </source>
</evidence>
<sequence>MVDLVTSVVLSADSYKYSQFNQYPEGTEYVYSYISSRGGPWPETVVFGLQYALKKFLARPVTREEVETAALMMAAHGEPFNKEGWEHILMNHGGLLPVKIRAVPEGTRVPVGNVIMTITNTDPKCAWLVSFLETLLLRSVWYPTTVATNSYESKKIIKKYLEATGDPSLLGFKLHDFGFRGVSSLESGAIGGLAHLVNFMGTDTVGALVLGKQYYDADMAGFSIPAMEHSTVTSWGREGEEESFRNMLKQYGKPGAILACVSDSYNIYKACELWGTKLKDEVIASGATVVIRPDSGEPSEVVLKCIQILEKYFGSTTNSKGFKVLNNVRVIQGDGIDHSSIHSILAVLYFSGYSADNVAFGQGGALLQKVDRDTMKFAMKCSAIGVNVGGSIEWRDVFKDPVTDQGKRSLKGRVELFKDSEGKYYTDVIDYGSRSSELVTVFEDGKLFNTTTLDEVRARAAI</sequence>